<protein>
    <submittedName>
        <fullName evidence="2">Bromo adjacent homology (BAH) domain, Zinc finger, RING/FYVE/PHD-type</fullName>
    </submittedName>
</protein>
<gene>
    <name evidence="2" type="ORF">CTI12_AA613920</name>
</gene>
<dbReference type="InterPro" id="IPR043151">
    <property type="entry name" value="BAH_sf"/>
</dbReference>
<keyword evidence="3" id="KW-1185">Reference proteome</keyword>
<dbReference type="Gene3D" id="2.30.30.490">
    <property type="match status" value="1"/>
</dbReference>
<dbReference type="EMBL" id="PKPP01020994">
    <property type="protein sequence ID" value="PWA34973.1"/>
    <property type="molecule type" value="Genomic_DNA"/>
</dbReference>
<name>A0A2U1KED9_ARTAN</name>
<dbReference type="SMART" id="SM00439">
    <property type="entry name" value="BAH"/>
    <property type="match status" value="1"/>
</dbReference>
<evidence type="ECO:0000313" key="3">
    <source>
        <dbReference type="Proteomes" id="UP000245207"/>
    </source>
</evidence>
<dbReference type="STRING" id="35608.A0A2U1KED9"/>
<proteinExistence type="predicted"/>
<dbReference type="AlphaFoldDB" id="A0A2U1KED9"/>
<accession>A0A2U1KED9</accession>
<sequence length="232" mass="26363">MAKTKSRSLSHPVAKKRKLEFYTIKGSNKVIRFGETVLMRPSGKSEAPYVARVQRFEADAEGNVNANVIWYYRPEETIAGRKQFHGKKELFSSDDVDTQSADTILDKCIVHTYKSYTSLEDVGPEDYFCRFDYNHATGCFTPDAVLVYCKCEMPSNPDVSMVQCEACKDCSGGAMTMRFATVNLVVADVEICYCESWGLMTVGRIFEVVVEAGRLCQWWRYYPLIRGIEINN</sequence>
<feature type="domain" description="BAH" evidence="1">
    <location>
        <begin position="29"/>
        <end position="144"/>
    </location>
</feature>
<dbReference type="PANTHER" id="PTHR46364">
    <property type="entry name" value="OS08G0421900 PROTEIN"/>
    <property type="match status" value="1"/>
</dbReference>
<dbReference type="Pfam" id="PF01426">
    <property type="entry name" value="BAH"/>
    <property type="match status" value="1"/>
</dbReference>
<comment type="caution">
    <text evidence="2">The sequence shown here is derived from an EMBL/GenBank/DDBJ whole genome shotgun (WGS) entry which is preliminary data.</text>
</comment>
<dbReference type="InterPro" id="IPR001025">
    <property type="entry name" value="BAH_dom"/>
</dbReference>
<reference evidence="2 3" key="1">
    <citation type="journal article" date="2018" name="Mol. Plant">
        <title>The genome of Artemisia annua provides insight into the evolution of Asteraceae family and artemisinin biosynthesis.</title>
        <authorList>
            <person name="Shen Q."/>
            <person name="Zhang L."/>
            <person name="Liao Z."/>
            <person name="Wang S."/>
            <person name="Yan T."/>
            <person name="Shi P."/>
            <person name="Liu M."/>
            <person name="Fu X."/>
            <person name="Pan Q."/>
            <person name="Wang Y."/>
            <person name="Lv Z."/>
            <person name="Lu X."/>
            <person name="Zhang F."/>
            <person name="Jiang W."/>
            <person name="Ma Y."/>
            <person name="Chen M."/>
            <person name="Hao X."/>
            <person name="Li L."/>
            <person name="Tang Y."/>
            <person name="Lv G."/>
            <person name="Zhou Y."/>
            <person name="Sun X."/>
            <person name="Brodelius P.E."/>
            <person name="Rose J.K.C."/>
            <person name="Tang K."/>
        </authorList>
    </citation>
    <scope>NUCLEOTIDE SEQUENCE [LARGE SCALE GENOMIC DNA]</scope>
    <source>
        <strain evidence="3">cv. Huhao1</strain>
        <tissue evidence="2">Leaf</tissue>
    </source>
</reference>
<evidence type="ECO:0000259" key="1">
    <source>
        <dbReference type="PROSITE" id="PS51038"/>
    </source>
</evidence>
<dbReference type="OrthoDB" id="436852at2759"/>
<dbReference type="GO" id="GO:0003682">
    <property type="term" value="F:chromatin binding"/>
    <property type="evidence" value="ECO:0007669"/>
    <property type="project" value="InterPro"/>
</dbReference>
<organism evidence="2 3">
    <name type="scientific">Artemisia annua</name>
    <name type="common">Sweet wormwood</name>
    <dbReference type="NCBI Taxonomy" id="35608"/>
    <lineage>
        <taxon>Eukaryota</taxon>
        <taxon>Viridiplantae</taxon>
        <taxon>Streptophyta</taxon>
        <taxon>Embryophyta</taxon>
        <taxon>Tracheophyta</taxon>
        <taxon>Spermatophyta</taxon>
        <taxon>Magnoliopsida</taxon>
        <taxon>eudicotyledons</taxon>
        <taxon>Gunneridae</taxon>
        <taxon>Pentapetalae</taxon>
        <taxon>asterids</taxon>
        <taxon>campanulids</taxon>
        <taxon>Asterales</taxon>
        <taxon>Asteraceae</taxon>
        <taxon>Asteroideae</taxon>
        <taxon>Anthemideae</taxon>
        <taxon>Artemisiinae</taxon>
        <taxon>Artemisia</taxon>
    </lineage>
</organism>
<dbReference type="PROSITE" id="PS51038">
    <property type="entry name" value="BAH"/>
    <property type="match status" value="1"/>
</dbReference>
<dbReference type="Proteomes" id="UP000245207">
    <property type="component" value="Unassembled WGS sequence"/>
</dbReference>
<evidence type="ECO:0000313" key="2">
    <source>
        <dbReference type="EMBL" id="PWA34973.1"/>
    </source>
</evidence>